<evidence type="ECO:0000256" key="2">
    <source>
        <dbReference type="ARBA" id="ARBA00022598"/>
    </source>
</evidence>
<dbReference type="AlphaFoldDB" id="A0A0B3BIS3"/>
<accession>A0A0B3BIS3</accession>
<dbReference type="EMBL" id="JTAK01000005">
    <property type="protein sequence ID" value="KHO64383.1"/>
    <property type="molecule type" value="Genomic_DNA"/>
</dbReference>
<dbReference type="Pfam" id="PF00501">
    <property type="entry name" value="AMP-binding"/>
    <property type="match status" value="1"/>
</dbReference>
<name>A0A0B3BIS3_9PSED</name>
<keyword evidence="2 5" id="KW-0436">Ligase</keyword>
<feature type="domain" description="AMP-dependent synthetase/ligase" evidence="3">
    <location>
        <begin position="5"/>
        <end position="375"/>
    </location>
</feature>
<dbReference type="InterPro" id="IPR020845">
    <property type="entry name" value="AMP-binding_CS"/>
</dbReference>
<dbReference type="PANTHER" id="PTHR43201">
    <property type="entry name" value="ACYL-COA SYNTHETASE"/>
    <property type="match status" value="1"/>
</dbReference>
<dbReference type="InterPro" id="IPR045851">
    <property type="entry name" value="AMP-bd_C_sf"/>
</dbReference>
<evidence type="ECO:0000259" key="4">
    <source>
        <dbReference type="Pfam" id="PF13193"/>
    </source>
</evidence>
<comment type="similarity">
    <text evidence="1">Belongs to the ATP-dependent AMP-binding enzyme family.</text>
</comment>
<dbReference type="InterPro" id="IPR042099">
    <property type="entry name" value="ANL_N_sf"/>
</dbReference>
<comment type="caution">
    <text evidence="5">The sequence shown here is derived from an EMBL/GenBank/DDBJ whole genome shotgun (WGS) entry which is preliminary data.</text>
</comment>
<evidence type="ECO:0000256" key="1">
    <source>
        <dbReference type="ARBA" id="ARBA00006432"/>
    </source>
</evidence>
<protein>
    <submittedName>
        <fullName evidence="5">Fatty acid--CoA ligase</fullName>
    </submittedName>
</protein>
<feature type="domain" description="AMP-binding enzyme C-terminal" evidence="4">
    <location>
        <begin position="426"/>
        <end position="501"/>
    </location>
</feature>
<dbReference type="Pfam" id="PF13193">
    <property type="entry name" value="AMP-binding_C"/>
    <property type="match status" value="1"/>
</dbReference>
<dbReference type="GO" id="GO:0031956">
    <property type="term" value="F:medium-chain fatty acid-CoA ligase activity"/>
    <property type="evidence" value="ECO:0007669"/>
    <property type="project" value="TreeGrafter"/>
</dbReference>
<evidence type="ECO:0000313" key="5">
    <source>
        <dbReference type="EMBL" id="KHO64383.1"/>
    </source>
</evidence>
<keyword evidence="6" id="KW-1185">Reference proteome</keyword>
<dbReference type="STRING" id="706570.PT85_13650"/>
<dbReference type="SUPFAM" id="SSF56801">
    <property type="entry name" value="Acetyl-CoA synthetase-like"/>
    <property type="match status" value="1"/>
</dbReference>
<proteinExistence type="inferred from homology"/>
<dbReference type="Proteomes" id="UP000030980">
    <property type="component" value="Unassembled WGS sequence"/>
</dbReference>
<dbReference type="NCBIfam" id="NF005801">
    <property type="entry name" value="PRK07656.1"/>
    <property type="match status" value="1"/>
</dbReference>
<evidence type="ECO:0000259" key="3">
    <source>
        <dbReference type="Pfam" id="PF00501"/>
    </source>
</evidence>
<dbReference type="PROSITE" id="PS00455">
    <property type="entry name" value="AMP_BINDING"/>
    <property type="match status" value="1"/>
</dbReference>
<evidence type="ECO:0000313" key="6">
    <source>
        <dbReference type="Proteomes" id="UP000030980"/>
    </source>
</evidence>
<dbReference type="InterPro" id="IPR025110">
    <property type="entry name" value="AMP-bd_C"/>
</dbReference>
<sequence length="512" mass="54666">MLFVAAQVHAGRVALEEGERRIDYRDLPEQALAVTRGLMAVGIEPGDRVAIWAPNSIDWVLLALGLQCAGAVLVPLNTRMKGAEAADILARSGARLLFVEAQFLGADYPAMLAPHRPGSLEQVVTIATGSVVATEMTLADLRAKGLGVSLDAARQRALAVRPEDLSDLLYTSGTTGKPKGVMNAHGQSLRAFSEYARIIGLLPGDRYLIVNPFFHSFGYKAGWLTCLLAGATILPHAVFDAEAIFERVSGERITVLPGPPALYLSMLAHPRLESADLGSLRIAVTGASTIPPQLIERIRHELGCAVVTTAYGLTECGGLATICNPCEPAEIIAGTSGQPIPGTEVRIVDPQNRPLPANENGEICLRGFHVMQGYFDDPVATAEAIDAEGWLHTGDIGSLDSSGNLRITGRLKDMFIVGGFNCYPAEIEAALGEHPDVALVAVLGIPDPRMGEVCCACVVRKVGATLDEAGLIAWSRERMANYKVPRKVVFYEQLPTNASNKIDKLRLAAELP</sequence>
<dbReference type="InterPro" id="IPR000873">
    <property type="entry name" value="AMP-dep_synth/lig_dom"/>
</dbReference>
<organism evidence="5 6">
    <name type="scientific">Pseudomonas flexibilis</name>
    <dbReference type="NCBI Taxonomy" id="706570"/>
    <lineage>
        <taxon>Bacteria</taxon>
        <taxon>Pseudomonadati</taxon>
        <taxon>Pseudomonadota</taxon>
        <taxon>Gammaproteobacteria</taxon>
        <taxon>Pseudomonadales</taxon>
        <taxon>Pseudomonadaceae</taxon>
        <taxon>Pseudomonas</taxon>
    </lineage>
</organism>
<dbReference type="Gene3D" id="3.30.300.30">
    <property type="match status" value="1"/>
</dbReference>
<dbReference type="GO" id="GO:0006631">
    <property type="term" value="P:fatty acid metabolic process"/>
    <property type="evidence" value="ECO:0007669"/>
    <property type="project" value="TreeGrafter"/>
</dbReference>
<reference evidence="5 6" key="1">
    <citation type="submission" date="2014-11" db="EMBL/GenBank/DDBJ databases">
        <title>Genome sequence of Pseudomonas tuomuerensis JCM 14085.</title>
        <authorList>
            <person name="Shin S.-K."/>
            <person name="Yi H."/>
        </authorList>
    </citation>
    <scope>NUCLEOTIDE SEQUENCE [LARGE SCALE GENOMIC DNA]</scope>
    <source>
        <strain evidence="5 6">JCM 14085</strain>
    </source>
</reference>
<dbReference type="PANTHER" id="PTHR43201:SF5">
    <property type="entry name" value="MEDIUM-CHAIN ACYL-COA LIGASE ACSF2, MITOCHONDRIAL"/>
    <property type="match status" value="1"/>
</dbReference>
<dbReference type="Gene3D" id="3.40.50.12780">
    <property type="entry name" value="N-terminal domain of ligase-like"/>
    <property type="match status" value="1"/>
</dbReference>
<gene>
    <name evidence="5" type="ORF">PT85_13650</name>
</gene>